<evidence type="ECO:0000313" key="2">
    <source>
        <dbReference type="EMBL" id="KAB2350393.1"/>
    </source>
</evidence>
<feature type="compositionally biased region" description="Basic residues" evidence="1">
    <location>
        <begin position="35"/>
        <end position="44"/>
    </location>
</feature>
<evidence type="ECO:0000256" key="1">
    <source>
        <dbReference type="SAM" id="MobiDB-lite"/>
    </source>
</evidence>
<proteinExistence type="predicted"/>
<keyword evidence="3" id="KW-1185">Reference proteome</keyword>
<name>A0A6H9Z3U2_9ACTN</name>
<sequence>MPSSPTRCRACSRNRACPSLCRRPRWTSRPGSRAPTRRPRPVRRWARDGPARTRSASPSRSLLPPARGP</sequence>
<dbReference type="EMBL" id="WBMT01000004">
    <property type="protein sequence ID" value="KAB2350393.1"/>
    <property type="molecule type" value="Genomic_DNA"/>
</dbReference>
<evidence type="ECO:0000313" key="3">
    <source>
        <dbReference type="Proteomes" id="UP000468735"/>
    </source>
</evidence>
<accession>A0A6H9Z3U2</accession>
<comment type="caution">
    <text evidence="2">The sequence shown here is derived from an EMBL/GenBank/DDBJ whole genome shotgun (WGS) entry which is preliminary data.</text>
</comment>
<protein>
    <submittedName>
        <fullName evidence="2">Uncharacterized protein</fullName>
    </submittedName>
</protein>
<dbReference type="Proteomes" id="UP000468735">
    <property type="component" value="Unassembled WGS sequence"/>
</dbReference>
<feature type="compositionally biased region" description="Low complexity" evidence="1">
    <location>
        <begin position="52"/>
        <end position="69"/>
    </location>
</feature>
<reference evidence="2 3" key="1">
    <citation type="submission" date="2019-09" db="EMBL/GenBank/DDBJ databases">
        <title>Actinomadura physcomitrii sp. nov., a novel actinomycete isolated from moss [Physcomitrium sphaericum (Ludw) Fuernr].</title>
        <authorList>
            <person name="Zhuang X."/>
            <person name="Liu C."/>
        </authorList>
    </citation>
    <scope>NUCLEOTIDE SEQUENCE [LARGE SCALE GENOMIC DNA]</scope>
    <source>
        <strain evidence="2 3">HMC1</strain>
    </source>
</reference>
<organism evidence="2 3">
    <name type="scientific">Actinomadura rudentiformis</name>
    <dbReference type="NCBI Taxonomy" id="359158"/>
    <lineage>
        <taxon>Bacteria</taxon>
        <taxon>Bacillati</taxon>
        <taxon>Actinomycetota</taxon>
        <taxon>Actinomycetes</taxon>
        <taxon>Streptosporangiales</taxon>
        <taxon>Thermomonosporaceae</taxon>
        <taxon>Actinomadura</taxon>
    </lineage>
</organism>
<gene>
    <name evidence="2" type="ORF">F8566_09855</name>
</gene>
<feature type="region of interest" description="Disordered" evidence="1">
    <location>
        <begin position="22"/>
        <end position="69"/>
    </location>
</feature>
<dbReference type="AlphaFoldDB" id="A0A6H9Z3U2"/>